<dbReference type="EMBL" id="JABEZV010000007">
    <property type="protein sequence ID" value="MBA0716566.1"/>
    <property type="molecule type" value="Genomic_DNA"/>
</dbReference>
<comment type="caution">
    <text evidence="2">The sequence shown here is derived from an EMBL/GenBank/DDBJ whole genome shotgun (WGS) entry which is preliminary data.</text>
</comment>
<proteinExistence type="predicted"/>
<evidence type="ECO:0000313" key="3">
    <source>
        <dbReference type="EMBL" id="MBA0716566.1"/>
    </source>
</evidence>
<sequence length="88" mass="9752">MAVSTIIEELEGELALCRGTIGKRVSNAALSSEDVPKSKEFVGTMSACNVDNFLWRMENYFRAKGIMDGAIKVNIASMFLTGIAFLWW</sequence>
<organism evidence="2 4">
    <name type="scientific">Gossypium laxum</name>
    <dbReference type="NCBI Taxonomy" id="34288"/>
    <lineage>
        <taxon>Eukaryota</taxon>
        <taxon>Viridiplantae</taxon>
        <taxon>Streptophyta</taxon>
        <taxon>Embryophyta</taxon>
        <taxon>Tracheophyta</taxon>
        <taxon>Spermatophyta</taxon>
        <taxon>Magnoliopsida</taxon>
        <taxon>eudicotyledons</taxon>
        <taxon>Gunneridae</taxon>
        <taxon>Pentapetalae</taxon>
        <taxon>rosids</taxon>
        <taxon>malvids</taxon>
        <taxon>Malvales</taxon>
        <taxon>Malvaceae</taxon>
        <taxon>Malvoideae</taxon>
        <taxon>Gossypium</taxon>
    </lineage>
</organism>
<keyword evidence="1" id="KW-0472">Membrane</keyword>
<keyword evidence="1" id="KW-0812">Transmembrane</keyword>
<dbReference type="EMBL" id="JABEZV010000007">
    <property type="protein sequence ID" value="MBA0716565.1"/>
    <property type="molecule type" value="Genomic_DNA"/>
</dbReference>
<accession>A0A7J8ZXR8</accession>
<reference evidence="2 4" key="1">
    <citation type="journal article" date="2019" name="Genome Biol. Evol.">
        <title>Insights into the evolution of the New World diploid cottons (Gossypium, subgenus Houzingenia) based on genome sequencing.</title>
        <authorList>
            <person name="Grover C.E."/>
            <person name="Arick M.A. 2nd"/>
            <person name="Thrash A."/>
            <person name="Conover J.L."/>
            <person name="Sanders W.S."/>
            <person name="Peterson D.G."/>
            <person name="Frelichowski J.E."/>
            <person name="Scheffler J.A."/>
            <person name="Scheffler B.E."/>
            <person name="Wendel J.F."/>
        </authorList>
    </citation>
    <scope>NUCLEOTIDE SEQUENCE [LARGE SCALE GENOMIC DNA]</scope>
    <source>
        <strain evidence="2">4</strain>
        <tissue evidence="2">Leaf</tissue>
    </source>
</reference>
<gene>
    <name evidence="2" type="ORF">Golax_015385</name>
    <name evidence="3" type="ORF">Golax_015386</name>
</gene>
<evidence type="ECO:0000313" key="2">
    <source>
        <dbReference type="EMBL" id="MBA0716565.1"/>
    </source>
</evidence>
<keyword evidence="4" id="KW-1185">Reference proteome</keyword>
<keyword evidence="1" id="KW-1133">Transmembrane helix</keyword>
<evidence type="ECO:0000313" key="4">
    <source>
        <dbReference type="Proteomes" id="UP000593574"/>
    </source>
</evidence>
<feature type="transmembrane region" description="Helical" evidence="1">
    <location>
        <begin position="66"/>
        <end position="87"/>
    </location>
</feature>
<reference evidence="2" key="2">
    <citation type="submission" date="2020-04" db="EMBL/GenBank/DDBJ databases">
        <authorList>
            <person name="Grover C.E."/>
            <person name="Arick M.A. II"/>
            <person name="Thrash A."/>
            <person name="Conover J.L."/>
            <person name="Sanders W.S."/>
            <person name="Peterson D.G."/>
            <person name="Scheffler J.A."/>
            <person name="Scheffler B.E."/>
            <person name="Wendel J.F."/>
        </authorList>
    </citation>
    <scope>NUCLEOTIDE SEQUENCE</scope>
    <source>
        <strain evidence="2">4</strain>
        <tissue evidence="2">Leaf</tissue>
    </source>
</reference>
<dbReference type="AlphaFoldDB" id="A0A7J8ZXR8"/>
<name>A0A7J8ZXR8_9ROSI</name>
<dbReference type="Proteomes" id="UP000593574">
    <property type="component" value="Unassembled WGS sequence"/>
</dbReference>
<evidence type="ECO:0000256" key="1">
    <source>
        <dbReference type="SAM" id="Phobius"/>
    </source>
</evidence>
<protein>
    <submittedName>
        <fullName evidence="2">Uncharacterized protein</fullName>
    </submittedName>
</protein>